<accession>G4ZF11</accession>
<evidence type="ECO:0000259" key="1">
    <source>
        <dbReference type="Pfam" id="PF03184"/>
    </source>
</evidence>
<sequence length="255" mass="28497">MWKWVYPYLHRHRLSIRRKTRVGQKLSGHWQEIRNEFVAAVNERFEPGGTLEGTPPALRVNMDETAIFFEMTADTTINEVNARTVSIRGSGSNSRRLTACVTCAQNGTKLPLFVVFKAKAASHPSSMLMLDEFKCHIQPSFIRTLNDIGTELEIIPGGYTCVLQPCDVGINKPVKHGIRNQYNDWAVRKMDGLQGGVREPVPEREDIIRWLVASWDAISSATIAKTFASIGYAVKPSVPEPNASEQVSTAANTRR</sequence>
<gene>
    <name evidence="2" type="ORF">PHYSODRAFT_300817</name>
</gene>
<keyword evidence="3" id="KW-1185">Reference proteome</keyword>
<reference evidence="2 3" key="1">
    <citation type="journal article" date="2006" name="Science">
        <title>Phytophthora genome sequences uncover evolutionary origins and mechanisms of pathogenesis.</title>
        <authorList>
            <person name="Tyler B.M."/>
            <person name="Tripathy S."/>
            <person name="Zhang X."/>
            <person name="Dehal P."/>
            <person name="Jiang R.H."/>
            <person name="Aerts A."/>
            <person name="Arredondo F.D."/>
            <person name="Baxter L."/>
            <person name="Bensasson D."/>
            <person name="Beynon J.L."/>
            <person name="Chapman J."/>
            <person name="Damasceno C.M."/>
            <person name="Dorrance A.E."/>
            <person name="Dou D."/>
            <person name="Dickerman A.W."/>
            <person name="Dubchak I.L."/>
            <person name="Garbelotto M."/>
            <person name="Gijzen M."/>
            <person name="Gordon S.G."/>
            <person name="Govers F."/>
            <person name="Grunwald N.J."/>
            <person name="Huang W."/>
            <person name="Ivors K.L."/>
            <person name="Jones R.W."/>
            <person name="Kamoun S."/>
            <person name="Krampis K."/>
            <person name="Lamour K.H."/>
            <person name="Lee M.K."/>
            <person name="McDonald W.H."/>
            <person name="Medina M."/>
            <person name="Meijer H.J."/>
            <person name="Nordberg E.K."/>
            <person name="Maclean D.J."/>
            <person name="Ospina-Giraldo M.D."/>
            <person name="Morris P.F."/>
            <person name="Phuntumart V."/>
            <person name="Putnam N.H."/>
            <person name="Rash S."/>
            <person name="Rose J.K."/>
            <person name="Sakihama Y."/>
            <person name="Salamov A.A."/>
            <person name="Savidor A."/>
            <person name="Scheuring C.F."/>
            <person name="Smith B.M."/>
            <person name="Sobral B.W."/>
            <person name="Terry A."/>
            <person name="Torto-Alalibo T.A."/>
            <person name="Win J."/>
            <person name="Xu Z."/>
            <person name="Zhang H."/>
            <person name="Grigoriev I.V."/>
            <person name="Rokhsar D.S."/>
            <person name="Boore J.L."/>
        </authorList>
    </citation>
    <scope>NUCLEOTIDE SEQUENCE [LARGE SCALE GENOMIC DNA]</scope>
    <source>
        <strain evidence="2 3">P6497</strain>
    </source>
</reference>
<dbReference type="RefSeq" id="XP_009526981.1">
    <property type="nucleotide sequence ID" value="XM_009528686.1"/>
</dbReference>
<evidence type="ECO:0000313" key="2">
    <source>
        <dbReference type="EMBL" id="EGZ17923.1"/>
    </source>
</evidence>
<organism evidence="2 3">
    <name type="scientific">Phytophthora sojae (strain P6497)</name>
    <name type="common">Soybean stem and root rot agent</name>
    <name type="synonym">Phytophthora megasperma f. sp. glycines</name>
    <dbReference type="NCBI Taxonomy" id="1094619"/>
    <lineage>
        <taxon>Eukaryota</taxon>
        <taxon>Sar</taxon>
        <taxon>Stramenopiles</taxon>
        <taxon>Oomycota</taxon>
        <taxon>Peronosporomycetes</taxon>
        <taxon>Peronosporales</taxon>
        <taxon>Peronosporaceae</taxon>
        <taxon>Phytophthora</taxon>
    </lineage>
</organism>
<dbReference type="AlphaFoldDB" id="G4ZF11"/>
<dbReference type="STRING" id="1094619.G4ZF11"/>
<dbReference type="Proteomes" id="UP000002640">
    <property type="component" value="Unassembled WGS sequence"/>
</dbReference>
<proteinExistence type="predicted"/>
<protein>
    <recommendedName>
        <fullName evidence="1">DDE-1 domain-containing protein</fullName>
    </recommendedName>
</protein>
<name>G4ZF11_PHYSP</name>
<feature type="domain" description="DDE-1" evidence="1">
    <location>
        <begin position="126"/>
        <end position="227"/>
    </location>
</feature>
<dbReference type="Pfam" id="PF03184">
    <property type="entry name" value="DDE_1"/>
    <property type="match status" value="1"/>
</dbReference>
<dbReference type="GeneID" id="20641902"/>
<dbReference type="KEGG" id="psoj:PHYSODRAFT_300817"/>
<evidence type="ECO:0000313" key="3">
    <source>
        <dbReference type="Proteomes" id="UP000002640"/>
    </source>
</evidence>
<dbReference type="InterPro" id="IPR004875">
    <property type="entry name" value="DDE_SF_endonuclease_dom"/>
</dbReference>
<dbReference type="InParanoid" id="G4ZF11"/>
<dbReference type="GO" id="GO:0003676">
    <property type="term" value="F:nucleic acid binding"/>
    <property type="evidence" value="ECO:0007669"/>
    <property type="project" value="InterPro"/>
</dbReference>
<dbReference type="EMBL" id="JH159154">
    <property type="protein sequence ID" value="EGZ17923.1"/>
    <property type="molecule type" value="Genomic_DNA"/>
</dbReference>